<dbReference type="Pfam" id="PF13432">
    <property type="entry name" value="TPR_16"/>
    <property type="match status" value="1"/>
</dbReference>
<organism evidence="8 9">
    <name type="scientific">Aequorivita aquimaris</name>
    <dbReference type="NCBI Taxonomy" id="1548749"/>
    <lineage>
        <taxon>Bacteria</taxon>
        <taxon>Pseudomonadati</taxon>
        <taxon>Bacteroidota</taxon>
        <taxon>Flavobacteriia</taxon>
        <taxon>Flavobacteriales</taxon>
        <taxon>Flavobacteriaceae</taxon>
        <taxon>Aequorivita</taxon>
    </lineage>
</organism>
<dbReference type="Gene3D" id="1.25.40.10">
    <property type="entry name" value="Tetratricopeptide repeat domain"/>
    <property type="match status" value="2"/>
</dbReference>
<dbReference type="SUPFAM" id="SSF48452">
    <property type="entry name" value="TPR-like"/>
    <property type="match status" value="2"/>
</dbReference>
<dbReference type="RefSeq" id="WP_062622008.1">
    <property type="nucleotide sequence ID" value="NZ_JRWG01000004.1"/>
</dbReference>
<dbReference type="PANTHER" id="PTHR24421">
    <property type="entry name" value="NITRATE/NITRITE SENSOR PROTEIN NARX-RELATED"/>
    <property type="match status" value="1"/>
</dbReference>
<feature type="repeat" description="TPR" evidence="6">
    <location>
        <begin position="152"/>
        <end position="185"/>
    </location>
</feature>
<dbReference type="SUPFAM" id="SSF55874">
    <property type="entry name" value="ATPase domain of HSP90 chaperone/DNA topoisomerase II/histidine kinase"/>
    <property type="match status" value="1"/>
</dbReference>
<evidence type="ECO:0000256" key="4">
    <source>
        <dbReference type="ARBA" id="ARBA00022777"/>
    </source>
</evidence>
<dbReference type="SMART" id="SM00028">
    <property type="entry name" value="TPR"/>
    <property type="match status" value="5"/>
</dbReference>
<keyword evidence="5" id="KW-0902">Two-component regulatory system</keyword>
<evidence type="ECO:0000256" key="1">
    <source>
        <dbReference type="ARBA" id="ARBA00000085"/>
    </source>
</evidence>
<dbReference type="AlphaFoldDB" id="A0A137RI01"/>
<dbReference type="PROSITE" id="PS50005">
    <property type="entry name" value="TPR"/>
    <property type="match status" value="1"/>
</dbReference>
<keyword evidence="6" id="KW-0802">TPR repeat</keyword>
<dbReference type="EMBL" id="JRWG01000004">
    <property type="protein sequence ID" value="KXN99118.1"/>
    <property type="molecule type" value="Genomic_DNA"/>
</dbReference>
<dbReference type="CDD" id="cd16917">
    <property type="entry name" value="HATPase_UhpB-NarQ-NarX-like"/>
    <property type="match status" value="1"/>
</dbReference>
<dbReference type="InterPro" id="IPR019734">
    <property type="entry name" value="TPR_rpt"/>
</dbReference>
<dbReference type="EC" id="2.7.13.3" evidence="2"/>
<keyword evidence="9" id="KW-1185">Reference proteome</keyword>
<dbReference type="InterPro" id="IPR011990">
    <property type="entry name" value="TPR-like_helical_dom_sf"/>
</dbReference>
<evidence type="ECO:0000256" key="3">
    <source>
        <dbReference type="ARBA" id="ARBA00022679"/>
    </source>
</evidence>
<dbReference type="InterPro" id="IPR050482">
    <property type="entry name" value="Sensor_HK_TwoCompSys"/>
</dbReference>
<dbReference type="InterPro" id="IPR036890">
    <property type="entry name" value="HATPase_C_sf"/>
</dbReference>
<keyword evidence="7" id="KW-1133">Transmembrane helix</keyword>
<gene>
    <name evidence="8" type="ORF">LS48_08615</name>
</gene>
<keyword evidence="3" id="KW-0808">Transferase</keyword>
<name>A0A137RI01_9FLAO</name>
<comment type="catalytic activity">
    <reaction evidence="1">
        <text>ATP + protein L-histidine = ADP + protein N-phospho-L-histidine.</text>
        <dbReference type="EC" id="2.7.13.3"/>
    </reaction>
</comment>
<evidence type="ECO:0000256" key="2">
    <source>
        <dbReference type="ARBA" id="ARBA00012438"/>
    </source>
</evidence>
<dbReference type="Gene3D" id="3.30.565.10">
    <property type="entry name" value="Histidine kinase-like ATPase, C-terminal domain"/>
    <property type="match status" value="1"/>
</dbReference>
<dbReference type="GO" id="GO:0000160">
    <property type="term" value="P:phosphorelay signal transduction system"/>
    <property type="evidence" value="ECO:0007669"/>
    <property type="project" value="UniProtKB-KW"/>
</dbReference>
<protein>
    <recommendedName>
        <fullName evidence="2">histidine kinase</fullName>
        <ecNumber evidence="2">2.7.13.3</ecNumber>
    </recommendedName>
</protein>
<keyword evidence="7" id="KW-0472">Membrane</keyword>
<evidence type="ECO:0000256" key="6">
    <source>
        <dbReference type="PROSITE-ProRule" id="PRU00339"/>
    </source>
</evidence>
<dbReference type="STRING" id="1548749.LS48_08615"/>
<evidence type="ECO:0000313" key="9">
    <source>
        <dbReference type="Proteomes" id="UP000070138"/>
    </source>
</evidence>
<feature type="transmembrane region" description="Helical" evidence="7">
    <location>
        <begin position="335"/>
        <end position="357"/>
    </location>
</feature>
<dbReference type="Proteomes" id="UP000070138">
    <property type="component" value="Unassembled WGS sequence"/>
</dbReference>
<comment type="caution">
    <text evidence="8">The sequence shown here is derived from an EMBL/GenBank/DDBJ whole genome shotgun (WGS) entry which is preliminary data.</text>
</comment>
<reference evidence="9" key="1">
    <citation type="submission" date="2014-10" db="EMBL/GenBank/DDBJ databases">
        <title>Genome sequencing of Vitellibacter sp. D-24.</title>
        <authorList>
            <person name="Thevarajoo S."/>
            <person name="Selvaratnam C."/>
            <person name="Goh K.M."/>
            <person name="Chong C.S."/>
        </authorList>
    </citation>
    <scope>NUCLEOTIDE SEQUENCE [LARGE SCALE GENOMIC DNA]</scope>
    <source>
        <strain evidence="9">D-24</strain>
    </source>
</reference>
<proteinExistence type="predicted"/>
<reference evidence="8 9" key="2">
    <citation type="journal article" date="2016" name="Int. J. Syst. Evol. Microbiol.">
        <title>Vitellibacter aquimaris sp. nov., a marine bacterium isolated from seawater.</title>
        <authorList>
            <person name="Thevarajoo S."/>
            <person name="Selvaratnam C."/>
            <person name="Goh K.M."/>
            <person name="Hong K.W."/>
            <person name="Chan X.Y."/>
            <person name="Chan K.G."/>
            <person name="Chong C.S."/>
        </authorList>
    </citation>
    <scope>NUCLEOTIDE SEQUENCE [LARGE SCALE GENOMIC DNA]</scope>
    <source>
        <strain evidence="8 9">D-24</strain>
    </source>
</reference>
<keyword evidence="7" id="KW-0812">Transmembrane</keyword>
<dbReference type="PANTHER" id="PTHR24421:SF10">
    <property type="entry name" value="NITRATE_NITRITE SENSOR PROTEIN NARQ"/>
    <property type="match status" value="1"/>
</dbReference>
<evidence type="ECO:0000256" key="5">
    <source>
        <dbReference type="ARBA" id="ARBA00023012"/>
    </source>
</evidence>
<sequence>MKKPYFSFLILFIVLGILPCKMMGQYKIDSTAYHFNRILNPQHSADFPKAISYYTRLKEKHLAQKNDYEAIQDLRMLAIAHFEMGNSYDSEIATVEALQLIDNTAGADTLVDAKKGLYNQLGRIYRATYRHKETIDAYGQALRFSANLNDSLTLLNNIGNVYVDMGHPERALEQFNRALEKKGVAKNKPAYARLLNNKGVALTKLGNKAEAIAIMEQALDLREAENDMPGKYSSYKSLALYYFQQGDTVQALEFANQGYVVAKTMNSLSYLEDVLSLFAMMSPDPRIVQFNEITDSIAKEKQLAENRNAFMKYNVEKERKNTLAAQLEKEKQKTWTILILALAIVGFLLSIALYFTIRNKHKQEKIKQVQTTEKRISKKVHDEVANDVYRLMAKIQSKPAGKEEVLDDLESIYHKSRDISKENSAMAIENFEEALSDLLMSYESESISVIRRDVVPIDWNAVAAIKKTNLYRVLQELLTNMAKHSAATAVVLNFDRKGKNIVIKYADNGKGCILKNKNGLQNAESRIKAINGKITFETEPNKGFKATIII</sequence>
<evidence type="ECO:0000313" key="8">
    <source>
        <dbReference type="EMBL" id="KXN99118.1"/>
    </source>
</evidence>
<dbReference type="GO" id="GO:0004673">
    <property type="term" value="F:protein histidine kinase activity"/>
    <property type="evidence" value="ECO:0007669"/>
    <property type="project" value="UniProtKB-EC"/>
</dbReference>
<evidence type="ECO:0000256" key="7">
    <source>
        <dbReference type="SAM" id="Phobius"/>
    </source>
</evidence>
<accession>A0A137RI01</accession>
<keyword evidence="4" id="KW-0418">Kinase</keyword>